<proteinExistence type="predicted"/>
<protein>
    <submittedName>
        <fullName evidence="1">Uncharacterized protein</fullName>
    </submittedName>
</protein>
<sequence>MKKNIFIWCVYKAVADSCAHLRTRRIKPRPARVLSLPLARMLPFNSTSTNFVIEIWNKVPYNAFGGRELHGKNCPTDTFETRGERKSVNVYLAPA</sequence>
<gene>
    <name evidence="1" type="ORF">EVAR_9681_1</name>
</gene>
<dbReference type="EMBL" id="BGZK01001149">
    <property type="protein sequence ID" value="GBP72537.1"/>
    <property type="molecule type" value="Genomic_DNA"/>
</dbReference>
<dbReference type="Proteomes" id="UP000299102">
    <property type="component" value="Unassembled WGS sequence"/>
</dbReference>
<reference evidence="1 2" key="1">
    <citation type="journal article" date="2019" name="Commun. Biol.">
        <title>The bagworm genome reveals a unique fibroin gene that provides high tensile strength.</title>
        <authorList>
            <person name="Kono N."/>
            <person name="Nakamura H."/>
            <person name="Ohtoshi R."/>
            <person name="Tomita M."/>
            <person name="Numata K."/>
            <person name="Arakawa K."/>
        </authorList>
    </citation>
    <scope>NUCLEOTIDE SEQUENCE [LARGE SCALE GENOMIC DNA]</scope>
</reference>
<organism evidence="1 2">
    <name type="scientific">Eumeta variegata</name>
    <name type="common">Bagworm moth</name>
    <name type="synonym">Eumeta japonica</name>
    <dbReference type="NCBI Taxonomy" id="151549"/>
    <lineage>
        <taxon>Eukaryota</taxon>
        <taxon>Metazoa</taxon>
        <taxon>Ecdysozoa</taxon>
        <taxon>Arthropoda</taxon>
        <taxon>Hexapoda</taxon>
        <taxon>Insecta</taxon>
        <taxon>Pterygota</taxon>
        <taxon>Neoptera</taxon>
        <taxon>Endopterygota</taxon>
        <taxon>Lepidoptera</taxon>
        <taxon>Glossata</taxon>
        <taxon>Ditrysia</taxon>
        <taxon>Tineoidea</taxon>
        <taxon>Psychidae</taxon>
        <taxon>Oiketicinae</taxon>
        <taxon>Eumeta</taxon>
    </lineage>
</organism>
<accession>A0A4C1YDK5</accession>
<dbReference type="AlphaFoldDB" id="A0A4C1YDK5"/>
<evidence type="ECO:0000313" key="1">
    <source>
        <dbReference type="EMBL" id="GBP72537.1"/>
    </source>
</evidence>
<keyword evidence="2" id="KW-1185">Reference proteome</keyword>
<comment type="caution">
    <text evidence="1">The sequence shown here is derived from an EMBL/GenBank/DDBJ whole genome shotgun (WGS) entry which is preliminary data.</text>
</comment>
<name>A0A4C1YDK5_EUMVA</name>
<evidence type="ECO:0000313" key="2">
    <source>
        <dbReference type="Proteomes" id="UP000299102"/>
    </source>
</evidence>